<accession>A0A1H3RV98</accession>
<dbReference type="AlphaFoldDB" id="A0A1H3RV98"/>
<dbReference type="Proteomes" id="UP000198625">
    <property type="component" value="Unassembled WGS sequence"/>
</dbReference>
<organism evidence="3 4">
    <name type="scientific">Proteiniborus ethanoligenes</name>
    <dbReference type="NCBI Taxonomy" id="415015"/>
    <lineage>
        <taxon>Bacteria</taxon>
        <taxon>Bacillati</taxon>
        <taxon>Bacillota</taxon>
        <taxon>Clostridia</taxon>
        <taxon>Eubacteriales</taxon>
        <taxon>Proteiniborus</taxon>
    </lineage>
</organism>
<dbReference type="RefSeq" id="WP_091732030.1">
    <property type="nucleotide sequence ID" value="NZ_FNQE01000032.1"/>
</dbReference>
<proteinExistence type="predicted"/>
<protein>
    <submittedName>
        <fullName evidence="3">Sporulation and spore germination</fullName>
    </submittedName>
</protein>
<evidence type="ECO:0000259" key="2">
    <source>
        <dbReference type="SMART" id="SM00909"/>
    </source>
</evidence>
<feature type="region of interest" description="Disordered" evidence="1">
    <location>
        <begin position="29"/>
        <end position="48"/>
    </location>
</feature>
<reference evidence="4" key="1">
    <citation type="submission" date="2016-10" db="EMBL/GenBank/DDBJ databases">
        <authorList>
            <person name="Varghese N."/>
            <person name="Submissions S."/>
        </authorList>
    </citation>
    <scope>NUCLEOTIDE SEQUENCE [LARGE SCALE GENOMIC DNA]</scope>
    <source>
        <strain evidence="4">DSM 21650</strain>
    </source>
</reference>
<dbReference type="Pfam" id="PF10646">
    <property type="entry name" value="Germane"/>
    <property type="match status" value="1"/>
</dbReference>
<gene>
    <name evidence="3" type="ORF">SAMN05660462_02580</name>
</gene>
<dbReference type="EMBL" id="FNQE01000032">
    <property type="protein sequence ID" value="SDZ29664.1"/>
    <property type="molecule type" value="Genomic_DNA"/>
</dbReference>
<keyword evidence="4" id="KW-1185">Reference proteome</keyword>
<dbReference type="InterPro" id="IPR019606">
    <property type="entry name" value="GerMN"/>
</dbReference>
<feature type="domain" description="GerMN" evidence="2">
    <location>
        <begin position="91"/>
        <end position="178"/>
    </location>
</feature>
<name>A0A1H3RV98_9FIRM</name>
<dbReference type="PROSITE" id="PS51257">
    <property type="entry name" value="PROKAR_LIPOPROTEIN"/>
    <property type="match status" value="1"/>
</dbReference>
<evidence type="ECO:0000256" key="1">
    <source>
        <dbReference type="SAM" id="MobiDB-lite"/>
    </source>
</evidence>
<dbReference type="SMART" id="SM00909">
    <property type="entry name" value="Germane"/>
    <property type="match status" value="1"/>
</dbReference>
<sequence>MKRVLAIFIILMLLFLSLFGCSKNKNKENGDAVSADENNIETEQQEESKDTNQVKYLDYAVYLKHKDIPYLFGERFEIKSNDPILNEKRIEEIALEKLFGYDKGSFESPVPKDTKILGLEKEGSTVYLDLSKAFIDNMPKDGTLTQMALDAIVNTLTFFPENEKVVIKVEGESIKELNGVRLDKDFSFSSEFIPDK</sequence>
<evidence type="ECO:0000313" key="3">
    <source>
        <dbReference type="EMBL" id="SDZ29664.1"/>
    </source>
</evidence>
<dbReference type="OrthoDB" id="1955078at2"/>
<evidence type="ECO:0000313" key="4">
    <source>
        <dbReference type="Proteomes" id="UP000198625"/>
    </source>
</evidence>
<dbReference type="STRING" id="415015.SAMN05660462_02580"/>